<dbReference type="PANTHER" id="PTHR13326:SF21">
    <property type="entry name" value="PSEUDOURIDYLATE SYNTHASE PUS7L"/>
    <property type="match status" value="1"/>
</dbReference>
<dbReference type="FunFam" id="3.30.2350.20:FF:000003">
    <property type="entry name" value="Pseudouridylate synthase 7 homolog"/>
    <property type="match status" value="1"/>
</dbReference>
<dbReference type="GO" id="GO:0009982">
    <property type="term" value="F:pseudouridine synthase activity"/>
    <property type="evidence" value="ECO:0007669"/>
    <property type="project" value="InterPro"/>
</dbReference>
<dbReference type="NCBIfam" id="TIGR00094">
    <property type="entry name" value="tRNA_TruD_broad"/>
    <property type="match status" value="1"/>
</dbReference>
<proteinExistence type="inferred from homology"/>
<dbReference type="InterPro" id="IPR020103">
    <property type="entry name" value="PsdUridine_synth_cat_dom_sf"/>
</dbReference>
<dbReference type="Gene3D" id="3.30.2350.20">
    <property type="entry name" value="TruD, catalytic domain"/>
    <property type="match status" value="2"/>
</dbReference>
<comment type="caution">
    <text evidence="5">The sequence shown here is derived from an EMBL/GenBank/DDBJ whole genome shotgun (WGS) entry which is preliminary data.</text>
</comment>
<evidence type="ECO:0000313" key="5">
    <source>
        <dbReference type="EMBL" id="KAJ3251854.1"/>
    </source>
</evidence>
<dbReference type="Proteomes" id="UP001210925">
    <property type="component" value="Unassembled WGS sequence"/>
</dbReference>
<feature type="domain" description="TRUD" evidence="4">
    <location>
        <begin position="280"/>
        <end position="504"/>
    </location>
</feature>
<evidence type="ECO:0000256" key="1">
    <source>
        <dbReference type="ARBA" id="ARBA00007953"/>
    </source>
</evidence>
<dbReference type="GO" id="GO:0005634">
    <property type="term" value="C:nucleus"/>
    <property type="evidence" value="ECO:0007669"/>
    <property type="project" value="TreeGrafter"/>
</dbReference>
<keyword evidence="6" id="KW-1185">Reference proteome</keyword>
<keyword evidence="3" id="KW-0413">Isomerase</keyword>
<dbReference type="GO" id="GO:0003723">
    <property type="term" value="F:RNA binding"/>
    <property type="evidence" value="ECO:0007669"/>
    <property type="project" value="InterPro"/>
</dbReference>
<dbReference type="InterPro" id="IPR020119">
    <property type="entry name" value="PsdUridine_synth_TruD_CS"/>
</dbReference>
<name>A0AAD5Y4Y9_9FUNG</name>
<reference evidence="5" key="1">
    <citation type="submission" date="2020-05" db="EMBL/GenBank/DDBJ databases">
        <title>Phylogenomic resolution of chytrid fungi.</title>
        <authorList>
            <person name="Stajich J.E."/>
            <person name="Amses K."/>
            <person name="Simmons R."/>
            <person name="Seto K."/>
            <person name="Myers J."/>
            <person name="Bonds A."/>
            <person name="Quandt C.A."/>
            <person name="Barry K."/>
            <person name="Liu P."/>
            <person name="Grigoriev I."/>
            <person name="Longcore J.E."/>
            <person name="James T.Y."/>
        </authorList>
    </citation>
    <scope>NUCLEOTIDE SEQUENCE</scope>
    <source>
        <strain evidence="5">PLAUS21</strain>
    </source>
</reference>
<dbReference type="PIRSF" id="PIRSF037016">
    <property type="entry name" value="Pseudouridin_synth_euk_prd"/>
    <property type="match status" value="1"/>
</dbReference>
<dbReference type="GO" id="GO:0001522">
    <property type="term" value="P:pseudouridine synthesis"/>
    <property type="evidence" value="ECO:0007669"/>
    <property type="project" value="InterPro"/>
</dbReference>
<evidence type="ECO:0000256" key="3">
    <source>
        <dbReference type="ARBA" id="ARBA00023235"/>
    </source>
</evidence>
<accession>A0AAD5Y4Y9</accession>
<dbReference type="InterPro" id="IPR011760">
    <property type="entry name" value="PsdUridine_synth_TruD_insert"/>
</dbReference>
<comment type="similarity">
    <text evidence="1">Belongs to the pseudouridine synthase TruD family.</text>
</comment>
<dbReference type="InterPro" id="IPR042214">
    <property type="entry name" value="TruD_catalytic"/>
</dbReference>
<dbReference type="InterPro" id="IPR001656">
    <property type="entry name" value="PsdUridine_synth_TruD"/>
</dbReference>
<dbReference type="CDD" id="cd02576">
    <property type="entry name" value="PseudoU_synth_ScPUS7"/>
    <property type="match status" value="1"/>
</dbReference>
<evidence type="ECO:0000313" key="6">
    <source>
        <dbReference type="Proteomes" id="UP001210925"/>
    </source>
</evidence>
<dbReference type="GO" id="GO:0008033">
    <property type="term" value="P:tRNA processing"/>
    <property type="evidence" value="ECO:0007669"/>
    <property type="project" value="UniProtKB-KW"/>
</dbReference>
<sequence length="592" mass="67072">MEKKIKLENAAVQVKEIATLSEEAVGITSYINQEAAGLTGIIKHRFDDFHVHEIDSNDTIVYLTNLTVPKTESSELPEKNRIELLSELISDSGFPAKFEEFLHSNAIKSISSPEIAEKDQRTLIHQKIRELFPNIDSKTDGNTINFTFKKKGKNERINWKALGGEYLHFTLFKENRDTMDAINIISKLAKTDTKSFTYPGTKDKRAITTQRVSVKGITAERLSGINEKLNNIRLGNFSYHPENLQLGDANGNHFTIAIRNVQVLDQAAIEKAIESLAKHGFINYFGMQRFGTRSIPTYHVGIAMLGEKWEKATELILAGDGEDDKEDIKLARKTFIEFKDAKKAAELMPRFCIAEKAILTSFSKQKGKLNHFQAIQAIQKNMRTMYVHAYQSYVWNHVASTRFEMFGLNVVKGDLVMDKTKVSTVDDNGKRSRRDVKVTVVEDPSKHSIYDVVLPLPGHSVLYPASMVKEYENIMKRDGFSPHEMARKINEINLPGDYRHFVSLPKNVSGKMVKYNDSNELKSLIESDLNKIQGDFERDPDGDSLAYIVEFSLGTSQYATMALREILKSETGAGYQAIKSQDQRKRNIEQVE</sequence>
<organism evidence="5 6">
    <name type="scientific">Boothiomyces macroporosus</name>
    <dbReference type="NCBI Taxonomy" id="261099"/>
    <lineage>
        <taxon>Eukaryota</taxon>
        <taxon>Fungi</taxon>
        <taxon>Fungi incertae sedis</taxon>
        <taxon>Chytridiomycota</taxon>
        <taxon>Chytridiomycota incertae sedis</taxon>
        <taxon>Chytridiomycetes</taxon>
        <taxon>Rhizophydiales</taxon>
        <taxon>Terramycetaceae</taxon>
        <taxon>Boothiomyces</taxon>
    </lineage>
</organism>
<dbReference type="EMBL" id="JADGKB010000164">
    <property type="protein sequence ID" value="KAJ3251854.1"/>
    <property type="molecule type" value="Genomic_DNA"/>
</dbReference>
<protein>
    <recommendedName>
        <fullName evidence="4">TRUD domain-containing protein</fullName>
    </recommendedName>
</protein>
<evidence type="ECO:0000259" key="4">
    <source>
        <dbReference type="PROSITE" id="PS50984"/>
    </source>
</evidence>
<dbReference type="AlphaFoldDB" id="A0AAD5Y4Y9"/>
<gene>
    <name evidence="5" type="ORF">HK103_002031</name>
</gene>
<dbReference type="Pfam" id="PF01142">
    <property type="entry name" value="TruD"/>
    <property type="match status" value="1"/>
</dbReference>
<dbReference type="PROSITE" id="PS50984">
    <property type="entry name" value="TRUD"/>
    <property type="match status" value="1"/>
</dbReference>
<evidence type="ECO:0000256" key="2">
    <source>
        <dbReference type="ARBA" id="ARBA00022694"/>
    </source>
</evidence>
<dbReference type="SUPFAM" id="SSF55120">
    <property type="entry name" value="Pseudouridine synthase"/>
    <property type="match status" value="1"/>
</dbReference>
<dbReference type="PROSITE" id="PS01268">
    <property type="entry name" value="UPF0024"/>
    <property type="match status" value="1"/>
</dbReference>
<dbReference type="PANTHER" id="PTHR13326">
    <property type="entry name" value="TRNA PSEUDOURIDINE SYNTHASE D"/>
    <property type="match status" value="1"/>
</dbReference>
<keyword evidence="2" id="KW-0819">tRNA processing</keyword>